<proteinExistence type="predicted"/>
<dbReference type="AlphaFoldDB" id="A0A0B7A3A2"/>
<sequence length="258" mass="29681">MTWSMKGKFETMKKMRSLIFGSLAAASENMGASTGASETVTDQETREITVLNATPVDPKVAEFFKDFPQPYREKAIQRFSSRDGLYRWDFYRDSQMQQEINAALQGIFLEDKREADELEIQKAEQDRLNDYEERKRNFKDRDIPEWEQQSLKFIPLQPGDRMSRKLLQSGSCALTGVLSLGMAVSAIRQKSSKTRRQDILCGLTLFCSFGWIAAARLLDWDLFDRSVDDRPVHVKLGEEAQNTIQQIQDFLNKSSTRP</sequence>
<dbReference type="EMBL" id="HACG01028247">
    <property type="protein sequence ID" value="CEK75112.1"/>
    <property type="molecule type" value="Transcribed_RNA"/>
</dbReference>
<keyword evidence="1" id="KW-0472">Membrane</keyword>
<organism evidence="2">
    <name type="scientific">Arion vulgaris</name>
    <dbReference type="NCBI Taxonomy" id="1028688"/>
    <lineage>
        <taxon>Eukaryota</taxon>
        <taxon>Metazoa</taxon>
        <taxon>Spiralia</taxon>
        <taxon>Lophotrochozoa</taxon>
        <taxon>Mollusca</taxon>
        <taxon>Gastropoda</taxon>
        <taxon>Heterobranchia</taxon>
        <taxon>Euthyneura</taxon>
        <taxon>Panpulmonata</taxon>
        <taxon>Eupulmonata</taxon>
        <taxon>Stylommatophora</taxon>
        <taxon>Helicina</taxon>
        <taxon>Arionoidea</taxon>
        <taxon>Arionidae</taxon>
        <taxon>Arion</taxon>
    </lineage>
</organism>
<keyword evidence="1" id="KW-0812">Transmembrane</keyword>
<feature type="transmembrane region" description="Helical" evidence="1">
    <location>
        <begin position="199"/>
        <end position="218"/>
    </location>
</feature>
<evidence type="ECO:0000256" key="1">
    <source>
        <dbReference type="SAM" id="Phobius"/>
    </source>
</evidence>
<evidence type="ECO:0000313" key="2">
    <source>
        <dbReference type="EMBL" id="CEK75112.1"/>
    </source>
</evidence>
<name>A0A0B7A3A2_9EUPU</name>
<keyword evidence="1" id="KW-1133">Transmembrane helix</keyword>
<gene>
    <name evidence="2" type="primary">ORF94055</name>
</gene>
<reference evidence="2" key="1">
    <citation type="submission" date="2014-12" db="EMBL/GenBank/DDBJ databases">
        <title>Insight into the proteome of Arion vulgaris.</title>
        <authorList>
            <person name="Aradska J."/>
            <person name="Bulat T."/>
            <person name="Smidak R."/>
            <person name="Sarate P."/>
            <person name="Gangsoo J."/>
            <person name="Sialana F."/>
            <person name="Bilban M."/>
            <person name="Lubec G."/>
        </authorList>
    </citation>
    <scope>NUCLEOTIDE SEQUENCE</scope>
    <source>
        <tissue evidence="2">Skin</tissue>
    </source>
</reference>
<protein>
    <submittedName>
        <fullName evidence="2">Uncharacterized protein</fullName>
    </submittedName>
</protein>
<feature type="transmembrane region" description="Helical" evidence="1">
    <location>
        <begin position="166"/>
        <end position="187"/>
    </location>
</feature>
<accession>A0A0B7A3A2</accession>